<dbReference type="PANTHER" id="PTHR30349">
    <property type="entry name" value="PHAGE INTEGRASE-RELATED"/>
    <property type="match status" value="1"/>
</dbReference>
<evidence type="ECO:0000256" key="3">
    <source>
        <dbReference type="ARBA" id="ARBA00023172"/>
    </source>
</evidence>
<dbReference type="PROSITE" id="PS51898">
    <property type="entry name" value="TYR_RECOMBINASE"/>
    <property type="match status" value="1"/>
</dbReference>
<evidence type="ECO:0000256" key="4">
    <source>
        <dbReference type="PROSITE-ProRule" id="PRU01248"/>
    </source>
</evidence>
<dbReference type="Proteomes" id="UP000053235">
    <property type="component" value="Unassembled WGS sequence"/>
</dbReference>
<dbReference type="InterPro" id="IPR010998">
    <property type="entry name" value="Integrase_recombinase_N"/>
</dbReference>
<dbReference type="Gene3D" id="1.10.150.130">
    <property type="match status" value="1"/>
</dbReference>
<gene>
    <name evidence="7" type="ORF">LAX5112_03596</name>
</gene>
<dbReference type="SUPFAM" id="SSF56349">
    <property type="entry name" value="DNA breaking-rejoining enzymes"/>
    <property type="match status" value="1"/>
</dbReference>
<feature type="domain" description="Tyr recombinase" evidence="5">
    <location>
        <begin position="180"/>
        <end position="349"/>
    </location>
</feature>
<keyword evidence="8" id="KW-1185">Reference proteome</keyword>
<reference evidence="8" key="1">
    <citation type="submission" date="2015-07" db="EMBL/GenBank/DDBJ databases">
        <authorList>
            <person name="Rodrigo-Torres Lidia"/>
            <person name="Arahal R.David."/>
        </authorList>
    </citation>
    <scope>NUCLEOTIDE SEQUENCE [LARGE SCALE GENOMIC DNA]</scope>
    <source>
        <strain evidence="8">CECT 5112</strain>
    </source>
</reference>
<evidence type="ECO:0000256" key="2">
    <source>
        <dbReference type="ARBA" id="ARBA00023125"/>
    </source>
</evidence>
<name>A0A0M7AGP9_9HYPH</name>
<keyword evidence="2 4" id="KW-0238">DNA-binding</keyword>
<evidence type="ECO:0000313" key="8">
    <source>
        <dbReference type="Proteomes" id="UP000053235"/>
    </source>
</evidence>
<protein>
    <submittedName>
        <fullName evidence="7">Integrase</fullName>
    </submittedName>
</protein>
<dbReference type="CDD" id="cd00796">
    <property type="entry name" value="INT_Rci_Hp1_C"/>
    <property type="match status" value="1"/>
</dbReference>
<dbReference type="AlphaFoldDB" id="A0A0M7AGP9"/>
<feature type="domain" description="Core-binding (CB)" evidence="6">
    <location>
        <begin position="73"/>
        <end position="153"/>
    </location>
</feature>
<dbReference type="Pfam" id="PF24624">
    <property type="entry name" value="Int_N"/>
    <property type="match status" value="1"/>
</dbReference>
<dbReference type="InterPro" id="IPR002104">
    <property type="entry name" value="Integrase_catalytic"/>
</dbReference>
<keyword evidence="1" id="KW-0229">DNA integration</keyword>
<keyword evidence="3" id="KW-0233">DNA recombination</keyword>
<dbReference type="GO" id="GO:0015074">
    <property type="term" value="P:DNA integration"/>
    <property type="evidence" value="ECO:0007669"/>
    <property type="project" value="UniProtKB-KW"/>
</dbReference>
<dbReference type="InterPro" id="IPR013762">
    <property type="entry name" value="Integrase-like_cat_sf"/>
</dbReference>
<dbReference type="InterPro" id="IPR044068">
    <property type="entry name" value="CB"/>
</dbReference>
<evidence type="ECO:0000256" key="1">
    <source>
        <dbReference type="ARBA" id="ARBA00022908"/>
    </source>
</evidence>
<accession>A0A0M7AGP9</accession>
<dbReference type="GO" id="GO:0003677">
    <property type="term" value="F:DNA binding"/>
    <property type="evidence" value="ECO:0007669"/>
    <property type="project" value="UniProtKB-UniRule"/>
</dbReference>
<dbReference type="PROSITE" id="PS51900">
    <property type="entry name" value="CB"/>
    <property type="match status" value="1"/>
</dbReference>
<dbReference type="GO" id="GO:0006310">
    <property type="term" value="P:DNA recombination"/>
    <property type="evidence" value="ECO:0007669"/>
    <property type="project" value="UniProtKB-KW"/>
</dbReference>
<sequence>MASYRKHKGRCTATVRIPADFTGPVAKKSLSETFRTKTDAKVWAQDVETQIKLGTWKDPRLEQRMTSGRWEDRPLRETIERYRKAVTPTMKGMKQETSLLKRWERHPLAQRPIRTINRSDIAAYRDERVEQGRAPQTVRNELNKLSAVFQYAKYDWGYELVNPVRELTQRKGALPKARKGRDRRLVGDEQERLEEALLAGDDGENMLALWRLLLDTGMRLSEVLSLDAGCVRDGDRSLVLTETKNGDDREVLVSDEAWADLLEHVAGLDDVEPLINLHVDAVEYRCRIARKAANVTNFKLHDLRHEALSRMAARDVDLKTMMLQSGHKTPAMLLRYLNPTAEERRRKLFGEGSRTESQVR</sequence>
<organism evidence="7 8">
    <name type="scientific">Roseibium alexandrii</name>
    <dbReference type="NCBI Taxonomy" id="388408"/>
    <lineage>
        <taxon>Bacteria</taxon>
        <taxon>Pseudomonadati</taxon>
        <taxon>Pseudomonadota</taxon>
        <taxon>Alphaproteobacteria</taxon>
        <taxon>Hyphomicrobiales</taxon>
        <taxon>Stappiaceae</taxon>
        <taxon>Roseibium</taxon>
    </lineage>
</organism>
<dbReference type="InterPro" id="IPR050090">
    <property type="entry name" value="Tyrosine_recombinase_XerCD"/>
</dbReference>
<evidence type="ECO:0000259" key="6">
    <source>
        <dbReference type="PROSITE" id="PS51900"/>
    </source>
</evidence>
<evidence type="ECO:0000259" key="5">
    <source>
        <dbReference type="PROSITE" id="PS51898"/>
    </source>
</evidence>
<dbReference type="PANTHER" id="PTHR30349:SF94">
    <property type="entry name" value="INTEGRASE_RECOMBINASE HI_1414-RELATED"/>
    <property type="match status" value="1"/>
</dbReference>
<proteinExistence type="predicted"/>
<dbReference type="Gene3D" id="1.10.443.10">
    <property type="entry name" value="Intergrase catalytic core"/>
    <property type="match status" value="1"/>
</dbReference>
<dbReference type="EMBL" id="CXWD01000015">
    <property type="protein sequence ID" value="CTQ73612.1"/>
    <property type="molecule type" value="Genomic_DNA"/>
</dbReference>
<dbReference type="STRING" id="388408.LAX5112_03596"/>
<dbReference type="RefSeq" id="WP_186009106.1">
    <property type="nucleotide sequence ID" value="NZ_CXWD01000015.1"/>
</dbReference>
<dbReference type="InterPro" id="IPR011010">
    <property type="entry name" value="DNA_brk_join_enz"/>
</dbReference>
<dbReference type="InterPro" id="IPR057084">
    <property type="entry name" value="Int_N"/>
</dbReference>
<dbReference type="Pfam" id="PF00589">
    <property type="entry name" value="Phage_integrase"/>
    <property type="match status" value="1"/>
</dbReference>
<evidence type="ECO:0000313" key="7">
    <source>
        <dbReference type="EMBL" id="CTQ73612.1"/>
    </source>
</evidence>